<reference evidence="1" key="1">
    <citation type="submission" date="2018-02" db="EMBL/GenBank/DDBJ databases">
        <title>Rhizophora mucronata_Transcriptome.</title>
        <authorList>
            <person name="Meera S.P."/>
            <person name="Sreeshan A."/>
            <person name="Augustine A."/>
        </authorList>
    </citation>
    <scope>NUCLEOTIDE SEQUENCE</scope>
    <source>
        <tissue evidence="1">Leaf</tissue>
    </source>
</reference>
<dbReference type="AlphaFoldDB" id="A0A2P2IHR7"/>
<sequence length="43" mass="4709">MMLRPLNSKSAVIGRIFCGCILPSSRFTNCFGEREKTEGTSNG</sequence>
<organism evidence="1">
    <name type="scientific">Rhizophora mucronata</name>
    <name type="common">Asiatic mangrove</name>
    <dbReference type="NCBI Taxonomy" id="61149"/>
    <lineage>
        <taxon>Eukaryota</taxon>
        <taxon>Viridiplantae</taxon>
        <taxon>Streptophyta</taxon>
        <taxon>Embryophyta</taxon>
        <taxon>Tracheophyta</taxon>
        <taxon>Spermatophyta</taxon>
        <taxon>Magnoliopsida</taxon>
        <taxon>eudicotyledons</taxon>
        <taxon>Gunneridae</taxon>
        <taxon>Pentapetalae</taxon>
        <taxon>rosids</taxon>
        <taxon>fabids</taxon>
        <taxon>Malpighiales</taxon>
        <taxon>Rhizophoraceae</taxon>
        <taxon>Rhizophora</taxon>
    </lineage>
</organism>
<accession>A0A2P2IHR7</accession>
<evidence type="ECO:0000313" key="1">
    <source>
        <dbReference type="EMBL" id="MBW80770.1"/>
    </source>
</evidence>
<proteinExistence type="predicted"/>
<protein>
    <submittedName>
        <fullName evidence="1">Uncharacterized protein</fullName>
    </submittedName>
</protein>
<dbReference type="EMBL" id="GGEC01000287">
    <property type="protein sequence ID" value="MBW80770.1"/>
    <property type="molecule type" value="Transcribed_RNA"/>
</dbReference>
<name>A0A2P2IHR7_RHIMU</name>